<reference evidence="3 4" key="1">
    <citation type="submission" date="2015-07" db="EMBL/GenBank/DDBJ databases">
        <title>Genome analysis of myxobacterium Chondromyces crocatus Cm c5 reveals a high potential for natural compound synthesis and the genetic basis for the loss of fruiting body formation.</title>
        <authorList>
            <person name="Zaburannyi N."/>
            <person name="Bunk B."/>
            <person name="Maier J."/>
            <person name="Overmann J."/>
            <person name="Mueller R."/>
        </authorList>
    </citation>
    <scope>NUCLEOTIDE SEQUENCE [LARGE SCALE GENOMIC DNA]</scope>
    <source>
        <strain evidence="3 4">Cm c5</strain>
    </source>
</reference>
<accession>A0A0K1EKQ4</accession>
<dbReference type="PROSITE" id="PS51257">
    <property type="entry name" value="PROKAR_LIPOPROTEIN"/>
    <property type="match status" value="1"/>
</dbReference>
<keyword evidence="2" id="KW-0732">Signal</keyword>
<dbReference type="Proteomes" id="UP000067626">
    <property type="component" value="Chromosome"/>
</dbReference>
<dbReference type="RefSeq" id="WP_156338900.1">
    <property type="nucleotide sequence ID" value="NZ_CP012159.1"/>
</dbReference>
<evidence type="ECO:0008006" key="5">
    <source>
        <dbReference type="Google" id="ProtNLM"/>
    </source>
</evidence>
<feature type="signal peptide" evidence="2">
    <location>
        <begin position="1"/>
        <end position="22"/>
    </location>
</feature>
<dbReference type="AlphaFoldDB" id="A0A0K1EKQ4"/>
<dbReference type="OrthoDB" id="5498040at2"/>
<organism evidence="3 4">
    <name type="scientific">Chondromyces crocatus</name>
    <dbReference type="NCBI Taxonomy" id="52"/>
    <lineage>
        <taxon>Bacteria</taxon>
        <taxon>Pseudomonadati</taxon>
        <taxon>Myxococcota</taxon>
        <taxon>Polyangia</taxon>
        <taxon>Polyangiales</taxon>
        <taxon>Polyangiaceae</taxon>
        <taxon>Chondromyces</taxon>
    </lineage>
</organism>
<feature type="chain" id="PRO_5005459605" description="PE-PGRS family protein" evidence="2">
    <location>
        <begin position="23"/>
        <end position="184"/>
    </location>
</feature>
<evidence type="ECO:0000313" key="4">
    <source>
        <dbReference type="Proteomes" id="UP000067626"/>
    </source>
</evidence>
<proteinExistence type="predicted"/>
<feature type="region of interest" description="Disordered" evidence="1">
    <location>
        <begin position="41"/>
        <end position="132"/>
    </location>
</feature>
<protein>
    <recommendedName>
        <fullName evidence="5">PE-PGRS family protein</fullName>
    </recommendedName>
</protein>
<dbReference type="EMBL" id="CP012159">
    <property type="protein sequence ID" value="AKT41416.1"/>
    <property type="molecule type" value="Genomic_DNA"/>
</dbReference>
<dbReference type="STRING" id="52.CMC5_056160"/>
<evidence type="ECO:0000256" key="2">
    <source>
        <dbReference type="SAM" id="SignalP"/>
    </source>
</evidence>
<evidence type="ECO:0000256" key="1">
    <source>
        <dbReference type="SAM" id="MobiDB-lite"/>
    </source>
</evidence>
<keyword evidence="4" id="KW-1185">Reference proteome</keyword>
<feature type="compositionally biased region" description="Gly residues" evidence="1">
    <location>
        <begin position="68"/>
        <end position="93"/>
    </location>
</feature>
<feature type="compositionally biased region" description="Low complexity" evidence="1">
    <location>
        <begin position="94"/>
        <end position="106"/>
    </location>
</feature>
<evidence type="ECO:0000313" key="3">
    <source>
        <dbReference type="EMBL" id="AKT41416.1"/>
    </source>
</evidence>
<dbReference type="KEGG" id="ccro:CMC5_056160"/>
<name>A0A0K1EKQ4_CHOCO</name>
<feature type="compositionally biased region" description="Gly residues" evidence="1">
    <location>
        <begin position="107"/>
        <end position="119"/>
    </location>
</feature>
<gene>
    <name evidence="3" type="ORF">CMC5_056160</name>
</gene>
<sequence length="184" mass="17550">MRFLAAVTGTKGAQKLALLAMAALGGCAQLLDLDWEPLEAPVTTDTGQGGQFEDGSSGALGGVPSATGSGGAGGAGLEGGGPANVGGHGGAGEAGSSTASTTSSTSGTGGGTTSGGGPDAGTPPPGTCRDGIQNGTETDVDCGGLYCERCREGQHCRENYDCKKGVCAGGVCHKDAFNSHAGGL</sequence>